<accession>A0A4Y1ZZD5</accession>
<protein>
    <submittedName>
        <fullName evidence="1">Uncharacterized protein</fullName>
    </submittedName>
</protein>
<evidence type="ECO:0000313" key="2">
    <source>
        <dbReference type="Proteomes" id="UP000499080"/>
    </source>
</evidence>
<sequence>MAVWRVIEEYSCGKRNERITVAWTRRSLLTQNPLGDPTPKRPVHVLEVISRRDVQEGFQLRVSETRNTPRDIQSPSLHHTIQDIFSPIPQTHQWSARHCHYYSTDLHD</sequence>
<organism evidence="1 2">
    <name type="scientific">Araneus ventricosus</name>
    <name type="common">Orbweaver spider</name>
    <name type="synonym">Epeira ventricosa</name>
    <dbReference type="NCBI Taxonomy" id="182803"/>
    <lineage>
        <taxon>Eukaryota</taxon>
        <taxon>Metazoa</taxon>
        <taxon>Ecdysozoa</taxon>
        <taxon>Arthropoda</taxon>
        <taxon>Chelicerata</taxon>
        <taxon>Arachnida</taxon>
        <taxon>Araneae</taxon>
        <taxon>Araneomorphae</taxon>
        <taxon>Entelegynae</taxon>
        <taxon>Araneoidea</taxon>
        <taxon>Araneidae</taxon>
        <taxon>Araneus</taxon>
    </lineage>
</organism>
<reference evidence="1 2" key="1">
    <citation type="journal article" date="2019" name="Sci. Rep.">
        <title>Orb-weaving spider Araneus ventricosus genome elucidates the spidroin gene catalogue.</title>
        <authorList>
            <person name="Kono N."/>
            <person name="Nakamura H."/>
            <person name="Ohtoshi R."/>
            <person name="Moran D.A.P."/>
            <person name="Shinohara A."/>
            <person name="Yoshida Y."/>
            <person name="Fujiwara M."/>
            <person name="Mori M."/>
            <person name="Tomita M."/>
            <person name="Arakawa K."/>
        </authorList>
    </citation>
    <scope>NUCLEOTIDE SEQUENCE [LARGE SCALE GENOMIC DNA]</scope>
</reference>
<dbReference type="Proteomes" id="UP000499080">
    <property type="component" value="Unassembled WGS sequence"/>
</dbReference>
<name>A0A4Y1ZZD5_ARAVE</name>
<keyword evidence="2" id="KW-1185">Reference proteome</keyword>
<dbReference type="AlphaFoldDB" id="A0A4Y1ZZD5"/>
<dbReference type="EMBL" id="BGPR01000001">
    <property type="protein sequence ID" value="GBL72426.1"/>
    <property type="molecule type" value="Genomic_DNA"/>
</dbReference>
<gene>
    <name evidence="1" type="ORF">AVEN_115349_1</name>
</gene>
<comment type="caution">
    <text evidence="1">The sequence shown here is derived from an EMBL/GenBank/DDBJ whole genome shotgun (WGS) entry which is preliminary data.</text>
</comment>
<evidence type="ECO:0000313" key="1">
    <source>
        <dbReference type="EMBL" id="GBL72426.1"/>
    </source>
</evidence>
<proteinExistence type="predicted"/>